<organism evidence="1 2">
    <name type="scientific">Rhodocytophaga rosea</name>
    <dbReference type="NCBI Taxonomy" id="2704465"/>
    <lineage>
        <taxon>Bacteria</taxon>
        <taxon>Pseudomonadati</taxon>
        <taxon>Bacteroidota</taxon>
        <taxon>Cytophagia</taxon>
        <taxon>Cytophagales</taxon>
        <taxon>Rhodocytophagaceae</taxon>
        <taxon>Rhodocytophaga</taxon>
    </lineage>
</organism>
<dbReference type="RefSeq" id="WP_162442622.1">
    <property type="nucleotide sequence ID" value="NZ_CP048222.1"/>
</dbReference>
<protein>
    <submittedName>
        <fullName evidence="1">Uncharacterized protein</fullName>
    </submittedName>
</protein>
<keyword evidence="2" id="KW-1185">Reference proteome</keyword>
<dbReference type="KEGG" id="rhoz:GXP67_07815"/>
<sequence>MERHVLSYKNIFLKTLTGKAAIMGGLAFRHNLNPVRFDFTLDSLYYVDCYLFSIYVAKDELDETQIENSIWAIGFYLGEVIARHSPKGYQWKNWEDYFPYQSTKVQEAYFETMGTSAILVRGKRSFILPIDQVIRFIKKGPENSLHRFALSEIENIKGRNLKADSLLYD</sequence>
<accession>A0A6C0GF44</accession>
<dbReference type="EMBL" id="CP048222">
    <property type="protein sequence ID" value="QHT66568.1"/>
    <property type="molecule type" value="Genomic_DNA"/>
</dbReference>
<gene>
    <name evidence="1" type="ORF">GXP67_07815</name>
</gene>
<reference evidence="1 2" key="1">
    <citation type="submission" date="2020-01" db="EMBL/GenBank/DDBJ databases">
        <authorList>
            <person name="Kim M.K."/>
        </authorList>
    </citation>
    <scope>NUCLEOTIDE SEQUENCE [LARGE SCALE GENOMIC DNA]</scope>
    <source>
        <strain evidence="1 2">172606-1</strain>
    </source>
</reference>
<name>A0A6C0GF44_9BACT</name>
<dbReference type="AlphaFoldDB" id="A0A6C0GF44"/>
<evidence type="ECO:0000313" key="1">
    <source>
        <dbReference type="EMBL" id="QHT66568.1"/>
    </source>
</evidence>
<evidence type="ECO:0000313" key="2">
    <source>
        <dbReference type="Proteomes" id="UP000480178"/>
    </source>
</evidence>
<dbReference type="Proteomes" id="UP000480178">
    <property type="component" value="Chromosome"/>
</dbReference>
<proteinExistence type="predicted"/>